<dbReference type="Pfam" id="PF00480">
    <property type="entry name" value="ROK"/>
    <property type="match status" value="1"/>
</dbReference>
<dbReference type="InterPro" id="IPR049874">
    <property type="entry name" value="ROK_cs"/>
</dbReference>
<dbReference type="CDD" id="cd00090">
    <property type="entry name" value="HTH_ARSR"/>
    <property type="match status" value="1"/>
</dbReference>
<dbReference type="InterPro" id="IPR036388">
    <property type="entry name" value="WH-like_DNA-bd_sf"/>
</dbReference>
<dbReference type="InterPro" id="IPR011991">
    <property type="entry name" value="ArsR-like_HTH"/>
</dbReference>
<reference evidence="2 3" key="1">
    <citation type="submission" date="2019-12" db="EMBL/GenBank/DDBJ databases">
        <authorList>
            <person name="Kim Y.S."/>
        </authorList>
    </citation>
    <scope>NUCLEOTIDE SEQUENCE [LARGE SCALE GENOMIC DNA]</scope>
    <source>
        <strain evidence="2 3">MMS17-SY077</strain>
    </source>
</reference>
<organism evidence="2 3">
    <name type="scientific">Agromyces seonyuensis</name>
    <dbReference type="NCBI Taxonomy" id="2662446"/>
    <lineage>
        <taxon>Bacteria</taxon>
        <taxon>Bacillati</taxon>
        <taxon>Actinomycetota</taxon>
        <taxon>Actinomycetes</taxon>
        <taxon>Micrococcales</taxon>
        <taxon>Microbacteriaceae</taxon>
        <taxon>Agromyces</taxon>
    </lineage>
</organism>
<evidence type="ECO:0000256" key="1">
    <source>
        <dbReference type="ARBA" id="ARBA00006479"/>
    </source>
</evidence>
<comment type="caution">
    <text evidence="2">The sequence shown here is derived from an EMBL/GenBank/DDBJ whole genome shotgun (WGS) entry which is preliminary data.</text>
</comment>
<comment type="similarity">
    <text evidence="1">Belongs to the ROK (NagC/XylR) family.</text>
</comment>
<gene>
    <name evidence="2" type="ORF">GB864_13190</name>
</gene>
<dbReference type="SUPFAM" id="SSF53067">
    <property type="entry name" value="Actin-like ATPase domain"/>
    <property type="match status" value="1"/>
</dbReference>
<dbReference type="Gene3D" id="3.30.420.40">
    <property type="match status" value="2"/>
</dbReference>
<evidence type="ECO:0000313" key="3">
    <source>
        <dbReference type="Proteomes" id="UP000438182"/>
    </source>
</evidence>
<dbReference type="PROSITE" id="PS01125">
    <property type="entry name" value="ROK"/>
    <property type="match status" value="1"/>
</dbReference>
<name>A0A6I4NYZ4_9MICO</name>
<dbReference type="EMBL" id="WSTA01000063">
    <property type="protein sequence ID" value="MWB99498.1"/>
    <property type="molecule type" value="Genomic_DNA"/>
</dbReference>
<dbReference type="InterPro" id="IPR036390">
    <property type="entry name" value="WH_DNA-bd_sf"/>
</dbReference>
<dbReference type="PANTHER" id="PTHR18964:SF149">
    <property type="entry name" value="BIFUNCTIONAL UDP-N-ACETYLGLUCOSAMINE 2-EPIMERASE_N-ACETYLMANNOSAMINE KINASE"/>
    <property type="match status" value="1"/>
</dbReference>
<dbReference type="AlphaFoldDB" id="A0A6I4NYZ4"/>
<dbReference type="InterPro" id="IPR000600">
    <property type="entry name" value="ROK"/>
</dbReference>
<dbReference type="Proteomes" id="UP000438182">
    <property type="component" value="Unassembled WGS sequence"/>
</dbReference>
<dbReference type="InterPro" id="IPR043129">
    <property type="entry name" value="ATPase_NBD"/>
</dbReference>
<protein>
    <submittedName>
        <fullName evidence="2">ROK family protein</fullName>
    </submittedName>
</protein>
<keyword evidence="3" id="KW-1185">Reference proteome</keyword>
<dbReference type="SUPFAM" id="SSF46785">
    <property type="entry name" value="Winged helix' DNA-binding domain"/>
    <property type="match status" value="1"/>
</dbReference>
<evidence type="ECO:0000313" key="2">
    <source>
        <dbReference type="EMBL" id="MWB99498.1"/>
    </source>
</evidence>
<accession>A0A6I4NYZ4</accession>
<sequence length="415" mass="43125">MSDFSCNGCRRAVGDYCSGDERTRLAAPAMTISAEHTRIAALGAAERRVLLELVRRGPQSRVRLAERVGMSRASLTRISRVLLDAGLVLEGEPESPGARGRPAEVLRPRPGAAVFLGVKYTAEHVYLVLTDLCGSLIAETSTPLPSRDFDEALEIGIAAGDGLLGDLDNPSAVGIAVAGDVVVEGGESILRRSGFLGWDGVPLARRVAEHTSAPVTVFNDVNALAGAQHWFGGPRHSPLVVLGVGAGIGSGIVLDDELHVGAHGLAGRVGHSRIGAVLGAQGRPCANGHLDCVHSFATVPAIEEGAGVAPGEYAEAVRRAVLGEPGARAAFERAAFAVGIAVADAVNAVDPDAVAVTGEGVHCLDLAPEVFRQGLADGLEGRTADSVRIERPLFHFDLYARAAAVMAMRELLAEH</sequence>
<proteinExistence type="inferred from homology"/>
<dbReference type="PANTHER" id="PTHR18964">
    <property type="entry name" value="ROK (REPRESSOR, ORF, KINASE) FAMILY"/>
    <property type="match status" value="1"/>
</dbReference>
<dbReference type="Gene3D" id="1.10.10.10">
    <property type="entry name" value="Winged helix-like DNA-binding domain superfamily/Winged helix DNA-binding domain"/>
    <property type="match status" value="1"/>
</dbReference>